<organism evidence="2 3">
    <name type="scientific">Hericium alpestre</name>
    <dbReference type="NCBI Taxonomy" id="135208"/>
    <lineage>
        <taxon>Eukaryota</taxon>
        <taxon>Fungi</taxon>
        <taxon>Dikarya</taxon>
        <taxon>Basidiomycota</taxon>
        <taxon>Agaricomycotina</taxon>
        <taxon>Agaricomycetes</taxon>
        <taxon>Russulales</taxon>
        <taxon>Hericiaceae</taxon>
        <taxon>Hericium</taxon>
    </lineage>
</organism>
<dbReference type="Proteomes" id="UP000298061">
    <property type="component" value="Unassembled WGS sequence"/>
</dbReference>
<dbReference type="STRING" id="135208.A0A4Y9ZYB9"/>
<comment type="caution">
    <text evidence="2">The sequence shown here is derived from an EMBL/GenBank/DDBJ whole genome shotgun (WGS) entry which is preliminary data.</text>
</comment>
<gene>
    <name evidence="2" type="ORF">EWM64_g4199</name>
</gene>
<name>A0A4Y9ZYB9_9AGAM</name>
<protein>
    <submittedName>
        <fullName evidence="2">Uncharacterized protein</fullName>
    </submittedName>
</protein>
<sequence>MSAPPPHIDLKKAQKAQEQRQAASSCKEVLSKDVIAGRSLVMDAMEKIAADNDKNTKYIALQVYTGASTLIAKHAPSLFNAVMHHAAKHGTGSSGGEGRGKLPNMSHDIAQSDWCNMPAEQKQALIHELKEDRCKIEARQTMAAPQVIVRDYNKMLAKLEAEVINLGQHSGAEYLVFFLKDQVSKSYKSHVIASPKIAEACGLLFAQTPDELALKLETFCISGLAGTLKDMEHHNKSDSQGKVREAINQGLHDILEQKGVPESRRPKYMQYVYYEKLVVDTGVHLVGWPEENMCPITEISSSFRLNRLLRALRDGDCRWEILPNDEWKERKRAFKDSGDVKQRATRKDKGQPRNGISGEPARKRKRGPKSKAYISDSDVASSSEEDDDE</sequence>
<evidence type="ECO:0000313" key="2">
    <source>
        <dbReference type="EMBL" id="TFY79812.1"/>
    </source>
</evidence>
<dbReference type="EMBL" id="SFCI01000438">
    <property type="protein sequence ID" value="TFY79812.1"/>
    <property type="molecule type" value="Genomic_DNA"/>
</dbReference>
<feature type="compositionally biased region" description="Basic and acidic residues" evidence="1">
    <location>
        <begin position="333"/>
        <end position="351"/>
    </location>
</feature>
<evidence type="ECO:0000313" key="3">
    <source>
        <dbReference type="Proteomes" id="UP000298061"/>
    </source>
</evidence>
<keyword evidence="3" id="KW-1185">Reference proteome</keyword>
<reference evidence="2 3" key="1">
    <citation type="submission" date="2019-02" db="EMBL/GenBank/DDBJ databases">
        <title>Genome sequencing of the rare red list fungi Hericium alpestre (H. flagellum).</title>
        <authorList>
            <person name="Buettner E."/>
            <person name="Kellner H."/>
        </authorList>
    </citation>
    <scope>NUCLEOTIDE SEQUENCE [LARGE SCALE GENOMIC DNA]</scope>
    <source>
        <strain evidence="2 3">DSM 108284</strain>
    </source>
</reference>
<dbReference type="AlphaFoldDB" id="A0A4Y9ZYB9"/>
<feature type="region of interest" description="Disordered" evidence="1">
    <location>
        <begin position="333"/>
        <end position="389"/>
    </location>
</feature>
<accession>A0A4Y9ZYB9</accession>
<evidence type="ECO:0000256" key="1">
    <source>
        <dbReference type="SAM" id="MobiDB-lite"/>
    </source>
</evidence>
<proteinExistence type="predicted"/>
<dbReference type="OrthoDB" id="3253416at2759"/>